<accession>A0A2Z6SJS2</accession>
<protein>
    <recommendedName>
        <fullName evidence="2">Protein kinase domain-containing protein</fullName>
    </recommendedName>
</protein>
<proteinExistence type="predicted"/>
<dbReference type="InterPro" id="IPR000719">
    <property type="entry name" value="Prot_kinase_dom"/>
</dbReference>
<dbReference type="GO" id="GO:0004674">
    <property type="term" value="F:protein serine/threonine kinase activity"/>
    <property type="evidence" value="ECO:0007669"/>
    <property type="project" value="TreeGrafter"/>
</dbReference>
<evidence type="ECO:0000313" key="3">
    <source>
        <dbReference type="EMBL" id="GBC06547.1"/>
    </source>
</evidence>
<organism evidence="3 4">
    <name type="scientific">Rhizophagus clarus</name>
    <dbReference type="NCBI Taxonomy" id="94130"/>
    <lineage>
        <taxon>Eukaryota</taxon>
        <taxon>Fungi</taxon>
        <taxon>Fungi incertae sedis</taxon>
        <taxon>Mucoromycota</taxon>
        <taxon>Glomeromycotina</taxon>
        <taxon>Glomeromycetes</taxon>
        <taxon>Glomerales</taxon>
        <taxon>Glomeraceae</taxon>
        <taxon>Rhizophagus</taxon>
    </lineage>
</organism>
<feature type="compositionally biased region" description="Acidic residues" evidence="1">
    <location>
        <begin position="385"/>
        <end position="399"/>
    </location>
</feature>
<gene>
    <name evidence="3" type="ORF">RclHR1_00690037</name>
</gene>
<evidence type="ECO:0000259" key="2">
    <source>
        <dbReference type="PROSITE" id="PS50011"/>
    </source>
</evidence>
<dbReference type="GO" id="GO:0005524">
    <property type="term" value="F:ATP binding"/>
    <property type="evidence" value="ECO:0007669"/>
    <property type="project" value="InterPro"/>
</dbReference>
<dbReference type="PROSITE" id="PS50011">
    <property type="entry name" value="PROTEIN_KINASE_DOM"/>
    <property type="match status" value="1"/>
</dbReference>
<feature type="compositionally biased region" description="Acidic residues" evidence="1">
    <location>
        <begin position="358"/>
        <end position="377"/>
    </location>
</feature>
<dbReference type="InterPro" id="IPR011009">
    <property type="entry name" value="Kinase-like_dom_sf"/>
</dbReference>
<dbReference type="EMBL" id="BEXD01004081">
    <property type="protein sequence ID" value="GBC06547.1"/>
    <property type="molecule type" value="Genomic_DNA"/>
</dbReference>
<dbReference type="Proteomes" id="UP000247702">
    <property type="component" value="Unassembled WGS sequence"/>
</dbReference>
<evidence type="ECO:0000256" key="1">
    <source>
        <dbReference type="SAM" id="MobiDB-lite"/>
    </source>
</evidence>
<dbReference type="Pfam" id="PF07714">
    <property type="entry name" value="PK_Tyr_Ser-Thr"/>
    <property type="match status" value="1"/>
</dbReference>
<feature type="region of interest" description="Disordered" evidence="1">
    <location>
        <begin position="358"/>
        <end position="406"/>
    </location>
</feature>
<comment type="caution">
    <text evidence="3">The sequence shown here is derived from an EMBL/GenBank/DDBJ whole genome shotgun (WGS) entry which is preliminary data.</text>
</comment>
<dbReference type="AlphaFoldDB" id="A0A2Z6SJS2"/>
<evidence type="ECO:0000313" key="4">
    <source>
        <dbReference type="Proteomes" id="UP000247702"/>
    </source>
</evidence>
<dbReference type="SUPFAM" id="SSF56112">
    <property type="entry name" value="Protein kinase-like (PK-like)"/>
    <property type="match status" value="1"/>
</dbReference>
<dbReference type="PANTHER" id="PTHR44329">
    <property type="entry name" value="SERINE/THREONINE-PROTEIN KINASE TNNI3K-RELATED"/>
    <property type="match status" value="1"/>
</dbReference>
<dbReference type="InterPro" id="IPR001245">
    <property type="entry name" value="Ser-Thr/Tyr_kinase_cat_dom"/>
</dbReference>
<sequence>MEKKPKNLWKLWTKKDVDKYQTYVTISTIDSTNESEGSNKRIVYMEDLEKRKKLYGICGECNEPGTGENWCQPCNAKRFKDNFKNWTSGNKDIDELIQQSQLNAVHWSKCLEWIPFEKFRNITFIAEGGFNINLIKNHLEIHPLDIVECYGLTQNPNTNEYMMVLEYCDGGNLRNYWINSKNYKNCKSKIVKLRRVTRGLLDIHNAGFIHKDFHSGNILHAISRLFISDLGLCQPANKQAVKEEGICGVLPYVAPEILRRHQYTKAADIYSFGIIMNEFLSEEIPFNDIPHDEFLAIQICKGHRPKISEDVPKLLADLIIKCWDAEIENRPTAKELYQLLKKWVDEIINIEGIYYSDDSDCSDDGDDSDDSDSENIENDSIYYSDDNDCSDDNVDDSENIENGKNSQNSEIYFQIKEYDKIRRKKFKNRSYKDESENIQTHPQAIYTSRLLNFRNLPKPINSSDLSSFQFNSDANYAIQSTSTNPISVQLSELELNEFW</sequence>
<name>A0A2Z6SJS2_9GLOM</name>
<dbReference type="InterPro" id="IPR051681">
    <property type="entry name" value="Ser/Thr_Kinases-Pseudokinases"/>
</dbReference>
<reference evidence="3 4" key="1">
    <citation type="submission" date="2017-11" db="EMBL/GenBank/DDBJ databases">
        <title>The genome of Rhizophagus clarus HR1 reveals common genetic basis of auxotrophy among arbuscular mycorrhizal fungi.</title>
        <authorList>
            <person name="Kobayashi Y."/>
        </authorList>
    </citation>
    <scope>NUCLEOTIDE SEQUENCE [LARGE SCALE GENOMIC DNA]</scope>
    <source>
        <strain evidence="3 4">HR1</strain>
    </source>
</reference>
<dbReference type="Gene3D" id="1.10.510.10">
    <property type="entry name" value="Transferase(Phosphotransferase) domain 1"/>
    <property type="match status" value="1"/>
</dbReference>
<keyword evidence="4" id="KW-1185">Reference proteome</keyword>
<feature type="domain" description="Protein kinase" evidence="2">
    <location>
        <begin position="91"/>
        <end position="344"/>
    </location>
</feature>